<evidence type="ECO:0000256" key="10">
    <source>
        <dbReference type="ARBA" id="ARBA00022840"/>
    </source>
</evidence>
<dbReference type="GO" id="GO:0008033">
    <property type="term" value="P:tRNA processing"/>
    <property type="evidence" value="ECO:0007669"/>
    <property type="project" value="UniProtKB-KW"/>
</dbReference>
<dbReference type="SUPFAM" id="SSF55821">
    <property type="entry name" value="YrdC/RibB"/>
    <property type="match status" value="1"/>
</dbReference>
<dbReference type="Gene3D" id="3.40.50.11030">
    <property type="entry name" value="Threonylcarbamoyl-AMP synthase, C-terminal domain"/>
    <property type="match status" value="1"/>
</dbReference>
<sequence length="347" mass="37770">MDTKIIKIDKDNFNQEDLNKAAKIIKANGVVAFPTETVYGLGANGLNPEAVKKIYRAKGRPSDNPLILHIGEVSQLDDLVEEITEEATKCIEEFWPGPITIILKRKKVVPDIITAGLDTVAVRMPESSIARTLINLAKVPIAAPSANLSGRPSPTSAGHVIEDMMGKIDMIIDGGETGIGIESTVLDLSGSTPIILRPGGITYEDLKRILPDVVEDKANLENDIIPKSPGQKYRHYAPKAEMLVFTGNLEAVVNNIDKYTKQAIIEGKKVGIMATDETKEKYNDGTIKSLGTRMDKTTIANSLFSALREFDHLDIDIIFAEGVEKDNIGLAIMNRMMKASGGKTIKC</sequence>
<keyword evidence="6 13" id="KW-0808">Transferase</keyword>
<name>A0A1U7M3C8_TISCR</name>
<dbReference type="PIRSF" id="PIRSF004930">
    <property type="entry name" value="Tln_factor_SUA5"/>
    <property type="match status" value="1"/>
</dbReference>
<dbReference type="InterPro" id="IPR050156">
    <property type="entry name" value="TC-AMP_synthase_SUA5"/>
</dbReference>
<evidence type="ECO:0000256" key="13">
    <source>
        <dbReference type="PIRNR" id="PIRNR004930"/>
    </source>
</evidence>
<protein>
    <recommendedName>
        <fullName evidence="4 13">Threonylcarbamoyl-AMP synthase</fullName>
        <shortName evidence="13">TC-AMP synthase</shortName>
        <ecNumber evidence="3 13">2.7.7.87</ecNumber>
    </recommendedName>
    <alternativeName>
        <fullName evidence="11 13">L-threonylcarbamoyladenylate synthase</fullName>
    </alternativeName>
</protein>
<accession>A0A1U7M3C8</accession>
<comment type="catalytic activity">
    <reaction evidence="12 13">
        <text>L-threonine + hydrogencarbonate + ATP = L-threonylcarbamoyladenylate + diphosphate + H2O</text>
        <dbReference type="Rhea" id="RHEA:36407"/>
        <dbReference type="ChEBI" id="CHEBI:15377"/>
        <dbReference type="ChEBI" id="CHEBI:17544"/>
        <dbReference type="ChEBI" id="CHEBI:30616"/>
        <dbReference type="ChEBI" id="CHEBI:33019"/>
        <dbReference type="ChEBI" id="CHEBI:57926"/>
        <dbReference type="ChEBI" id="CHEBI:73682"/>
        <dbReference type="EC" id="2.7.7.87"/>
    </reaction>
</comment>
<dbReference type="GO" id="GO:0005737">
    <property type="term" value="C:cytoplasm"/>
    <property type="evidence" value="ECO:0007669"/>
    <property type="project" value="UniProtKB-SubCell"/>
</dbReference>
<feature type="binding site" evidence="14">
    <location>
        <position position="145"/>
    </location>
    <ligand>
        <name>ATP</name>
        <dbReference type="ChEBI" id="CHEBI:30616"/>
    </ligand>
</feature>
<evidence type="ECO:0000256" key="1">
    <source>
        <dbReference type="ARBA" id="ARBA00004496"/>
    </source>
</evidence>
<dbReference type="FunFam" id="3.90.870.10:FF:000008">
    <property type="entry name" value="Threonylcarbamoyl-AMP synthase"/>
    <property type="match status" value="1"/>
</dbReference>
<dbReference type="GO" id="GO:0003725">
    <property type="term" value="F:double-stranded RNA binding"/>
    <property type="evidence" value="ECO:0007669"/>
    <property type="project" value="UniProtKB-UniRule"/>
</dbReference>
<comment type="subcellular location">
    <subcellularLocation>
        <location evidence="1 13">Cytoplasm</location>
    </subcellularLocation>
</comment>
<dbReference type="InterPro" id="IPR006070">
    <property type="entry name" value="Sua5-like_dom"/>
</dbReference>
<dbReference type="InterPro" id="IPR017945">
    <property type="entry name" value="DHBP_synth_RibB-like_a/b_dom"/>
</dbReference>
<organism evidence="16 17">
    <name type="scientific">Tissierella creatinophila DSM 6911</name>
    <dbReference type="NCBI Taxonomy" id="1123403"/>
    <lineage>
        <taxon>Bacteria</taxon>
        <taxon>Bacillati</taxon>
        <taxon>Bacillota</taxon>
        <taxon>Tissierellia</taxon>
        <taxon>Tissierellales</taxon>
        <taxon>Tissierellaceae</taxon>
        <taxon>Tissierella</taxon>
    </lineage>
</organism>
<reference evidence="16 17" key="1">
    <citation type="submission" date="2016-02" db="EMBL/GenBank/DDBJ databases">
        <title>Genome sequence of Tissierella creatinophila DSM 6911.</title>
        <authorList>
            <person name="Poehlein A."/>
            <person name="Daniel R."/>
        </authorList>
    </citation>
    <scope>NUCLEOTIDE SEQUENCE [LARGE SCALE GENOMIC DNA]</scope>
    <source>
        <strain evidence="16 17">DSM 6911</strain>
    </source>
</reference>
<keyword evidence="17" id="KW-1185">Reference proteome</keyword>
<evidence type="ECO:0000256" key="4">
    <source>
        <dbReference type="ARBA" id="ARBA00015492"/>
    </source>
</evidence>
<feature type="binding site" evidence="14">
    <location>
        <position position="60"/>
    </location>
    <ligand>
        <name>ATP</name>
        <dbReference type="ChEBI" id="CHEBI:30616"/>
    </ligand>
</feature>
<feature type="binding site" evidence="14">
    <location>
        <position position="153"/>
    </location>
    <ligand>
        <name>ATP</name>
        <dbReference type="ChEBI" id="CHEBI:30616"/>
    </ligand>
</feature>
<evidence type="ECO:0000256" key="12">
    <source>
        <dbReference type="ARBA" id="ARBA00048366"/>
    </source>
</evidence>
<dbReference type="GO" id="GO:0005524">
    <property type="term" value="F:ATP binding"/>
    <property type="evidence" value="ECO:0007669"/>
    <property type="project" value="UniProtKB-UniRule"/>
</dbReference>
<keyword evidence="10 13" id="KW-0067">ATP-binding</keyword>
<evidence type="ECO:0000313" key="16">
    <source>
        <dbReference type="EMBL" id="OLS01817.1"/>
    </source>
</evidence>
<evidence type="ECO:0000256" key="5">
    <source>
        <dbReference type="ARBA" id="ARBA00022490"/>
    </source>
</evidence>
<dbReference type="EMBL" id="LTDM01000059">
    <property type="protein sequence ID" value="OLS01817.1"/>
    <property type="molecule type" value="Genomic_DNA"/>
</dbReference>
<dbReference type="InterPro" id="IPR010923">
    <property type="entry name" value="T(6)A37_SUA5"/>
</dbReference>
<keyword evidence="8 13" id="KW-0548">Nucleotidyltransferase</keyword>
<evidence type="ECO:0000256" key="7">
    <source>
        <dbReference type="ARBA" id="ARBA00022694"/>
    </source>
</evidence>
<dbReference type="InterPro" id="IPR038385">
    <property type="entry name" value="Sua5/YwlC_C"/>
</dbReference>
<dbReference type="Pfam" id="PF01300">
    <property type="entry name" value="Sua5_yciO_yrdC"/>
    <property type="match status" value="1"/>
</dbReference>
<dbReference type="Proteomes" id="UP000186112">
    <property type="component" value="Unassembled WGS sequence"/>
</dbReference>
<keyword evidence="7 13" id="KW-0819">tRNA processing</keyword>
<dbReference type="OrthoDB" id="9814580at2"/>
<evidence type="ECO:0000256" key="2">
    <source>
        <dbReference type="ARBA" id="ARBA00007663"/>
    </source>
</evidence>
<feature type="domain" description="YrdC-like" evidence="15">
    <location>
        <begin position="15"/>
        <end position="201"/>
    </location>
</feature>
<feature type="binding site" evidence="14">
    <location>
        <position position="64"/>
    </location>
    <ligand>
        <name>ATP</name>
        <dbReference type="ChEBI" id="CHEBI:30616"/>
    </ligand>
</feature>
<evidence type="ECO:0000256" key="6">
    <source>
        <dbReference type="ARBA" id="ARBA00022679"/>
    </source>
</evidence>
<dbReference type="Gene3D" id="3.90.870.10">
    <property type="entry name" value="DHBP synthase"/>
    <property type="match status" value="1"/>
</dbReference>
<dbReference type="PANTHER" id="PTHR17490">
    <property type="entry name" value="SUA5"/>
    <property type="match status" value="1"/>
</dbReference>
<dbReference type="EC" id="2.7.7.87" evidence="3 13"/>
<comment type="caution">
    <text evidence="16">The sequence shown here is derived from an EMBL/GenBank/DDBJ whole genome shotgun (WGS) entry which is preliminary data.</text>
</comment>
<comment type="function">
    <text evidence="13">Required for the formation of a threonylcarbamoyl group on adenosine at position 37 (t(6)A37) in tRNAs that read codons beginning with adenine.</text>
</comment>
<dbReference type="NCBIfam" id="TIGR00057">
    <property type="entry name" value="L-threonylcarbamoyladenylate synthase"/>
    <property type="match status" value="1"/>
</dbReference>
<proteinExistence type="inferred from homology"/>
<dbReference type="RefSeq" id="WP_075727984.1">
    <property type="nucleotide sequence ID" value="NZ_LTDM01000059.1"/>
</dbReference>
<dbReference type="PANTHER" id="PTHR17490:SF16">
    <property type="entry name" value="THREONYLCARBAMOYL-AMP SYNTHASE"/>
    <property type="match status" value="1"/>
</dbReference>
<feature type="binding site" evidence="14">
    <location>
        <position position="143"/>
    </location>
    <ligand>
        <name>L-threonine</name>
        <dbReference type="ChEBI" id="CHEBI:57926"/>
    </ligand>
</feature>
<gene>
    <name evidence="16" type="primary">ywlC</name>
    <name evidence="16" type="ORF">TICRE_21930</name>
</gene>
<keyword evidence="9 13" id="KW-0547">Nucleotide-binding</keyword>
<dbReference type="GO" id="GO:0006450">
    <property type="term" value="P:regulation of translational fidelity"/>
    <property type="evidence" value="ECO:0007669"/>
    <property type="project" value="TreeGrafter"/>
</dbReference>
<feature type="binding site" evidence="14">
    <location>
        <position position="197"/>
    </location>
    <ligand>
        <name>ATP</name>
        <dbReference type="ChEBI" id="CHEBI:30616"/>
    </ligand>
</feature>
<dbReference type="GO" id="GO:0061710">
    <property type="term" value="F:L-threonylcarbamoyladenylate synthase"/>
    <property type="evidence" value="ECO:0007669"/>
    <property type="project" value="UniProtKB-EC"/>
</dbReference>
<dbReference type="Pfam" id="PF03481">
    <property type="entry name" value="Sua5_C"/>
    <property type="match status" value="1"/>
</dbReference>
<evidence type="ECO:0000256" key="9">
    <source>
        <dbReference type="ARBA" id="ARBA00022741"/>
    </source>
</evidence>
<feature type="binding site" evidence="14">
    <location>
        <position position="69"/>
    </location>
    <ligand>
        <name>L-threonine</name>
        <dbReference type="ChEBI" id="CHEBI:57926"/>
    </ligand>
</feature>
<comment type="similarity">
    <text evidence="2 13">Belongs to the SUA5 family.</text>
</comment>
<feature type="binding site" evidence="14">
    <location>
        <position position="37"/>
    </location>
    <ligand>
        <name>L-threonine</name>
        <dbReference type="ChEBI" id="CHEBI:57926"/>
    </ligand>
</feature>
<feature type="binding site" evidence="14">
    <location>
        <position position="119"/>
    </location>
    <ligand>
        <name>ATP</name>
        <dbReference type="ChEBI" id="CHEBI:30616"/>
    </ligand>
</feature>
<evidence type="ECO:0000259" key="15">
    <source>
        <dbReference type="PROSITE" id="PS51163"/>
    </source>
</evidence>
<dbReference type="GO" id="GO:0000049">
    <property type="term" value="F:tRNA binding"/>
    <property type="evidence" value="ECO:0007669"/>
    <property type="project" value="TreeGrafter"/>
</dbReference>
<evidence type="ECO:0000256" key="8">
    <source>
        <dbReference type="ARBA" id="ARBA00022695"/>
    </source>
</evidence>
<evidence type="ECO:0000256" key="3">
    <source>
        <dbReference type="ARBA" id="ARBA00012584"/>
    </source>
</evidence>
<evidence type="ECO:0000256" key="14">
    <source>
        <dbReference type="PIRSR" id="PIRSR004930-1"/>
    </source>
</evidence>
<evidence type="ECO:0000313" key="17">
    <source>
        <dbReference type="Proteomes" id="UP000186112"/>
    </source>
</evidence>
<keyword evidence="5 13" id="KW-0963">Cytoplasm</keyword>
<dbReference type="InterPro" id="IPR005145">
    <property type="entry name" value="Sua5_C"/>
</dbReference>
<evidence type="ECO:0000256" key="11">
    <source>
        <dbReference type="ARBA" id="ARBA00029774"/>
    </source>
</evidence>
<dbReference type="PROSITE" id="PS51163">
    <property type="entry name" value="YRDC"/>
    <property type="match status" value="1"/>
</dbReference>
<feature type="binding site" evidence="14">
    <location>
        <position position="123"/>
    </location>
    <ligand>
        <name>L-threonine</name>
        <dbReference type="ChEBI" id="CHEBI:57926"/>
    </ligand>
</feature>
<feature type="binding site" evidence="14">
    <location>
        <position position="183"/>
    </location>
    <ligand>
        <name>L-threonine</name>
        <dbReference type="ChEBI" id="CHEBI:57926"/>
    </ligand>
</feature>
<feature type="binding site" evidence="14">
    <location>
        <position position="236"/>
    </location>
    <ligand>
        <name>ATP</name>
        <dbReference type="ChEBI" id="CHEBI:30616"/>
    </ligand>
</feature>
<dbReference type="AlphaFoldDB" id="A0A1U7M3C8"/>